<dbReference type="PANTHER" id="PTHR43479">
    <property type="entry name" value="ACREF/ENVCD OPERON REPRESSOR-RELATED"/>
    <property type="match status" value="1"/>
</dbReference>
<sequence length="214" mass="24127">MNTKMINRKETLVITAVTIIHEKGLQGLSTREVAQREGVSEAAIFKHYHTKNALIIAVLEHFSQFDEVLAVAACRKEITPRDKMLHIIQGILSYYENYPAITSVLESYGALIHETELREKVLAVFSDRTMVMKNIIDQAKKVGEVAPSIDSEMLVDIILGTFDRMILKWRTENYRFSLKENTLAAINYILASVAPVGQKLVESSRPSCEKSSID</sequence>
<proteinExistence type="predicted"/>
<dbReference type="eggNOG" id="COG1309">
    <property type="taxonomic scope" value="Bacteria"/>
</dbReference>
<keyword evidence="5" id="KW-1185">Reference proteome</keyword>
<evidence type="ECO:0000313" key="4">
    <source>
        <dbReference type="EMBL" id="AGA70676.1"/>
    </source>
</evidence>
<dbReference type="EMBL" id="CP003344">
    <property type="protein sequence ID" value="AGA70676.1"/>
    <property type="molecule type" value="Genomic_DNA"/>
</dbReference>
<gene>
    <name evidence="4" type="ordered locus">Desdi_3282</name>
</gene>
<dbReference type="InterPro" id="IPR001647">
    <property type="entry name" value="HTH_TetR"/>
</dbReference>
<dbReference type="InterPro" id="IPR050624">
    <property type="entry name" value="HTH-type_Tx_Regulator"/>
</dbReference>
<feature type="domain" description="HTH tetR-type" evidence="3">
    <location>
        <begin position="6"/>
        <end position="66"/>
    </location>
</feature>
<dbReference type="STRING" id="871963.Desdi_3282"/>
<dbReference type="PROSITE" id="PS50977">
    <property type="entry name" value="HTH_TETR_2"/>
    <property type="match status" value="1"/>
</dbReference>
<dbReference type="GO" id="GO:0003677">
    <property type="term" value="F:DNA binding"/>
    <property type="evidence" value="ECO:0007669"/>
    <property type="project" value="UniProtKB-UniRule"/>
</dbReference>
<dbReference type="SUPFAM" id="SSF48498">
    <property type="entry name" value="Tetracyclin repressor-like, C-terminal domain"/>
    <property type="match status" value="1"/>
</dbReference>
<dbReference type="PANTHER" id="PTHR43479:SF11">
    <property type="entry name" value="ACREF_ENVCD OPERON REPRESSOR-RELATED"/>
    <property type="match status" value="1"/>
</dbReference>
<dbReference type="Proteomes" id="UP000010797">
    <property type="component" value="Chromosome"/>
</dbReference>
<protein>
    <submittedName>
        <fullName evidence="4">Transcriptional regulator</fullName>
    </submittedName>
</protein>
<dbReference type="RefSeq" id="WP_015263635.1">
    <property type="nucleotide sequence ID" value="NC_019903.1"/>
</dbReference>
<dbReference type="InterPro" id="IPR036271">
    <property type="entry name" value="Tet_transcr_reg_TetR-rel_C_sf"/>
</dbReference>
<dbReference type="OrthoDB" id="13453at2"/>
<dbReference type="AlphaFoldDB" id="L0FDE8"/>
<dbReference type="InterPro" id="IPR009057">
    <property type="entry name" value="Homeodomain-like_sf"/>
</dbReference>
<dbReference type="KEGG" id="ddl:Desdi_3282"/>
<name>L0FDE8_DESDL</name>
<keyword evidence="1 2" id="KW-0238">DNA-binding</keyword>
<evidence type="ECO:0000256" key="1">
    <source>
        <dbReference type="ARBA" id="ARBA00023125"/>
    </source>
</evidence>
<dbReference type="Gene3D" id="1.10.357.10">
    <property type="entry name" value="Tetracycline Repressor, domain 2"/>
    <property type="match status" value="1"/>
</dbReference>
<dbReference type="Pfam" id="PF00440">
    <property type="entry name" value="TetR_N"/>
    <property type="match status" value="1"/>
</dbReference>
<evidence type="ECO:0000313" key="5">
    <source>
        <dbReference type="Proteomes" id="UP000010797"/>
    </source>
</evidence>
<reference evidence="5" key="1">
    <citation type="submission" date="2012-02" db="EMBL/GenBank/DDBJ databases">
        <title>Complete sequence of Desulfitobacterium dichloroeliminans LMG P-21439.</title>
        <authorList>
            <person name="Lucas S."/>
            <person name="Han J."/>
            <person name="Lapidus A."/>
            <person name="Cheng J.-F."/>
            <person name="Goodwin L."/>
            <person name="Pitluck S."/>
            <person name="Peters L."/>
            <person name="Ovchinnikova G."/>
            <person name="Teshima H."/>
            <person name="Detter J.C."/>
            <person name="Han C."/>
            <person name="Tapia R."/>
            <person name="Land M."/>
            <person name="Hauser L."/>
            <person name="Kyrpides N."/>
            <person name="Ivanova N."/>
            <person name="Pagani I."/>
            <person name="Kruse T."/>
            <person name="de Vos W.M."/>
            <person name="Boon N."/>
            <person name="Smidt H."/>
            <person name="Woyke T."/>
        </authorList>
    </citation>
    <scope>NUCLEOTIDE SEQUENCE [LARGE SCALE GENOMIC DNA]</scope>
    <source>
        <strain evidence="5">LMG P-21439 / DCA1</strain>
    </source>
</reference>
<dbReference type="PRINTS" id="PR00455">
    <property type="entry name" value="HTHTETR"/>
</dbReference>
<dbReference type="Pfam" id="PF08359">
    <property type="entry name" value="TetR_C_4"/>
    <property type="match status" value="1"/>
</dbReference>
<dbReference type="SUPFAM" id="SSF46689">
    <property type="entry name" value="Homeodomain-like"/>
    <property type="match status" value="1"/>
</dbReference>
<organism evidence="4 5">
    <name type="scientific">Desulfitobacterium dichloroeliminans (strain LMG P-21439 / DCA1)</name>
    <dbReference type="NCBI Taxonomy" id="871963"/>
    <lineage>
        <taxon>Bacteria</taxon>
        <taxon>Bacillati</taxon>
        <taxon>Bacillota</taxon>
        <taxon>Clostridia</taxon>
        <taxon>Eubacteriales</taxon>
        <taxon>Desulfitobacteriaceae</taxon>
        <taxon>Desulfitobacterium</taxon>
    </lineage>
</organism>
<evidence type="ECO:0000259" key="3">
    <source>
        <dbReference type="PROSITE" id="PS50977"/>
    </source>
</evidence>
<dbReference type="HOGENOM" id="CLU_069356_12_3_9"/>
<dbReference type="Gene3D" id="1.10.10.60">
    <property type="entry name" value="Homeodomain-like"/>
    <property type="match status" value="1"/>
</dbReference>
<feature type="DNA-binding region" description="H-T-H motif" evidence="2">
    <location>
        <begin position="29"/>
        <end position="48"/>
    </location>
</feature>
<accession>L0FDE8</accession>
<evidence type="ECO:0000256" key="2">
    <source>
        <dbReference type="PROSITE-ProRule" id="PRU00335"/>
    </source>
</evidence>
<dbReference type="InterPro" id="IPR013570">
    <property type="entry name" value="Tscrpt_reg_YsiA_C"/>
</dbReference>